<dbReference type="Gene3D" id="3.30.230.10">
    <property type="match status" value="1"/>
</dbReference>
<accession>A0ABW5R5U3</accession>
<protein>
    <submittedName>
        <fullName evidence="4">YifB family Mg chelatase-like AAA ATPase</fullName>
    </submittedName>
</protein>
<dbReference type="InterPro" id="IPR045006">
    <property type="entry name" value="CHLI-like"/>
</dbReference>
<dbReference type="Gene3D" id="3.40.50.300">
    <property type="entry name" value="P-loop containing nucleotide triphosphate hydrolases"/>
    <property type="match status" value="1"/>
</dbReference>
<dbReference type="Proteomes" id="UP001597497">
    <property type="component" value="Unassembled WGS sequence"/>
</dbReference>
<organism evidence="4 5">
    <name type="scientific">Marinicrinis sediminis</name>
    <dbReference type="NCBI Taxonomy" id="1652465"/>
    <lineage>
        <taxon>Bacteria</taxon>
        <taxon>Bacillati</taxon>
        <taxon>Bacillota</taxon>
        <taxon>Bacilli</taxon>
        <taxon>Bacillales</taxon>
        <taxon>Paenibacillaceae</taxon>
    </lineage>
</organism>
<evidence type="ECO:0000313" key="5">
    <source>
        <dbReference type="Proteomes" id="UP001597497"/>
    </source>
</evidence>
<dbReference type="InterPro" id="IPR004482">
    <property type="entry name" value="Mg_chelat-rel"/>
</dbReference>
<comment type="caution">
    <text evidence="4">The sequence shown here is derived from an EMBL/GenBank/DDBJ whole genome shotgun (WGS) entry which is preliminary data.</text>
</comment>
<dbReference type="RefSeq" id="WP_379927648.1">
    <property type="nucleotide sequence ID" value="NZ_JBHUMM010000001.1"/>
</dbReference>
<evidence type="ECO:0000259" key="3">
    <source>
        <dbReference type="SMART" id="SM00382"/>
    </source>
</evidence>
<dbReference type="NCBIfam" id="TIGR00368">
    <property type="entry name" value="YifB family Mg chelatase-like AAA ATPase"/>
    <property type="match status" value="1"/>
</dbReference>
<dbReference type="InterPro" id="IPR014721">
    <property type="entry name" value="Ribsml_uS5_D2-typ_fold_subgr"/>
</dbReference>
<dbReference type="InterPro" id="IPR027417">
    <property type="entry name" value="P-loop_NTPase"/>
</dbReference>
<feature type="region of interest" description="Disordered" evidence="2">
    <location>
        <begin position="172"/>
        <end position="216"/>
    </location>
</feature>
<comment type="similarity">
    <text evidence="1">Belongs to the Mg-chelatase subunits D/I family. ComM subfamily.</text>
</comment>
<dbReference type="SMART" id="SM00382">
    <property type="entry name" value="AAA"/>
    <property type="match status" value="1"/>
</dbReference>
<dbReference type="Pfam" id="PF13335">
    <property type="entry name" value="Mg_chelatase_C"/>
    <property type="match status" value="1"/>
</dbReference>
<dbReference type="PANTHER" id="PTHR32039:SF7">
    <property type="entry name" value="COMPETENCE PROTEIN COMM"/>
    <property type="match status" value="1"/>
</dbReference>
<name>A0ABW5R5U3_9BACL</name>
<keyword evidence="5" id="KW-1185">Reference proteome</keyword>
<dbReference type="InterPro" id="IPR025158">
    <property type="entry name" value="Mg_chelat-rel_C"/>
</dbReference>
<dbReference type="EMBL" id="JBHUMM010000001">
    <property type="protein sequence ID" value="MFD2670121.1"/>
    <property type="molecule type" value="Genomic_DNA"/>
</dbReference>
<gene>
    <name evidence="4" type="ORF">ACFSUC_00690</name>
</gene>
<dbReference type="InterPro" id="IPR020568">
    <property type="entry name" value="Ribosomal_Su5_D2-typ_SF"/>
</dbReference>
<proteinExistence type="inferred from homology"/>
<dbReference type="Pfam" id="PF01078">
    <property type="entry name" value="Mg_chelatase"/>
    <property type="match status" value="1"/>
</dbReference>
<feature type="domain" description="AAA+ ATPase" evidence="3">
    <location>
        <begin position="234"/>
        <end position="419"/>
    </location>
</feature>
<dbReference type="InterPro" id="IPR000523">
    <property type="entry name" value="Mg_chelatse_chII-like_cat_dom"/>
</dbReference>
<dbReference type="InterPro" id="IPR003593">
    <property type="entry name" value="AAA+_ATPase"/>
</dbReference>
<dbReference type="SUPFAM" id="SSF52540">
    <property type="entry name" value="P-loop containing nucleoside triphosphate hydrolases"/>
    <property type="match status" value="1"/>
</dbReference>
<dbReference type="PANTHER" id="PTHR32039">
    <property type="entry name" value="MAGNESIUM-CHELATASE SUBUNIT CHLI"/>
    <property type="match status" value="1"/>
</dbReference>
<evidence type="ECO:0000313" key="4">
    <source>
        <dbReference type="EMBL" id="MFD2670121.1"/>
    </source>
</evidence>
<dbReference type="SUPFAM" id="SSF54211">
    <property type="entry name" value="Ribosomal protein S5 domain 2-like"/>
    <property type="match status" value="1"/>
</dbReference>
<reference evidence="5" key="1">
    <citation type="journal article" date="2019" name="Int. J. Syst. Evol. Microbiol.">
        <title>The Global Catalogue of Microorganisms (GCM) 10K type strain sequencing project: providing services to taxonomists for standard genome sequencing and annotation.</title>
        <authorList>
            <consortium name="The Broad Institute Genomics Platform"/>
            <consortium name="The Broad Institute Genome Sequencing Center for Infectious Disease"/>
            <person name="Wu L."/>
            <person name="Ma J."/>
        </authorList>
    </citation>
    <scope>NUCLEOTIDE SEQUENCE [LARGE SCALE GENOMIC DNA]</scope>
    <source>
        <strain evidence="5">KCTC 33676</strain>
    </source>
</reference>
<evidence type="ECO:0000256" key="1">
    <source>
        <dbReference type="ARBA" id="ARBA00006354"/>
    </source>
</evidence>
<sequence length="536" mass="59373">MVNSSCMAGIEGKRIEVEVDISNGLPALHLVGLPDSAVKESTERVRSAIKNSGFQFPAQRITVNLAPADMRKEGASFDLAIAVAILQASGQISPAYPEQDHAHVLWLGELSLDGTLRPVQGLIPILDSARQYGMRTIALPQSQKEECELIADLTPFPLAHLRELHPDFDHAIDSTTDDSSSAVLSPLNGNRIQDRPSDTDEMSIQSEHPESEEDFADVKGQYQAKRALMVAAAGMHNLLFSGPPGTGKTMLIRRLPTIMPDLDDEEALDVTKLYSASGKLGRIQSLLRHRPFRAPHHTITLSGLVGGGTIPKPGEVSLAHRGILYLDELPEFSRQVLEVLRQPLEEGQVTISRSRAVYTFPARFIFAASMNPCPCGYAGATDTDVVCTCSPHRVQQYRSKISGPLLDRIDIQLEIPRLRRPDMDAPTDNQRKYALSSKDMKKKVEAAMRMQQERYKTTEIRSNSQLKGKQLTALSSLEPDAWQMLDHILDSLGISLRAYDRIVRLSRTIADLDESEQVTTQHIAEAVQYRSLDRYV</sequence>
<evidence type="ECO:0000256" key="2">
    <source>
        <dbReference type="SAM" id="MobiDB-lite"/>
    </source>
</evidence>
<dbReference type="Pfam" id="PF13541">
    <property type="entry name" value="ChlI"/>
    <property type="match status" value="1"/>
</dbReference>